<feature type="compositionally biased region" description="Basic and acidic residues" evidence="1">
    <location>
        <begin position="7"/>
        <end position="16"/>
    </location>
</feature>
<evidence type="ECO:0000313" key="3">
    <source>
        <dbReference type="Proteomes" id="UP000076580"/>
    </source>
</evidence>
<name>A0A151GLH8_DRECN</name>
<organism evidence="2 3">
    <name type="scientific">Drechmeria coniospora</name>
    <name type="common">Nematophagous fungus</name>
    <name type="synonym">Meria coniospora</name>
    <dbReference type="NCBI Taxonomy" id="98403"/>
    <lineage>
        <taxon>Eukaryota</taxon>
        <taxon>Fungi</taxon>
        <taxon>Dikarya</taxon>
        <taxon>Ascomycota</taxon>
        <taxon>Pezizomycotina</taxon>
        <taxon>Sordariomycetes</taxon>
        <taxon>Hypocreomycetidae</taxon>
        <taxon>Hypocreales</taxon>
        <taxon>Ophiocordycipitaceae</taxon>
        <taxon>Drechmeria</taxon>
    </lineage>
</organism>
<proteinExistence type="predicted"/>
<dbReference type="RefSeq" id="XP_040657298.1">
    <property type="nucleotide sequence ID" value="XM_040802265.1"/>
</dbReference>
<dbReference type="GeneID" id="63717602"/>
<gene>
    <name evidence="2" type="ORF">DCS_04959</name>
</gene>
<keyword evidence="3" id="KW-1185">Reference proteome</keyword>
<dbReference type="STRING" id="98403.A0A151GLH8"/>
<dbReference type="EMBL" id="LAYC01000002">
    <property type="protein sequence ID" value="KYK57946.1"/>
    <property type="molecule type" value="Genomic_DNA"/>
</dbReference>
<dbReference type="Proteomes" id="UP000076580">
    <property type="component" value="Chromosome 02"/>
</dbReference>
<feature type="region of interest" description="Disordered" evidence="1">
    <location>
        <begin position="1"/>
        <end position="227"/>
    </location>
</feature>
<sequence length="227" mass="26425">MSHRGARVTDFEERDYYAAPPRRSAADFDEVEYRASRVLTRSPPPRPRSRSHVRESRGTAFLREDVRRTEGGPMVLRQRDVEVVDRHRRSPSPARLREDRILSRPRSVSPSTVREEHERVKFVERERVRSPSLVRRSEPEPRPVRFVERRPRSPSPTTREHIRTRIVERETERSPSTSPSPSPPPIIRGPTIERDVITHYTDVDHGMPSRRRHVREGAALTDACQAS</sequence>
<comment type="caution">
    <text evidence="2">The sequence shown here is derived from an EMBL/GenBank/DDBJ whole genome shotgun (WGS) entry which is preliminary data.</text>
</comment>
<feature type="compositionally biased region" description="Basic and acidic residues" evidence="1">
    <location>
        <begin position="191"/>
        <end position="207"/>
    </location>
</feature>
<feature type="compositionally biased region" description="Pro residues" evidence="1">
    <location>
        <begin position="178"/>
        <end position="187"/>
    </location>
</feature>
<evidence type="ECO:0000256" key="1">
    <source>
        <dbReference type="SAM" id="MobiDB-lite"/>
    </source>
</evidence>
<feature type="compositionally biased region" description="Basic and acidic residues" evidence="1">
    <location>
        <begin position="158"/>
        <end position="173"/>
    </location>
</feature>
<feature type="compositionally biased region" description="Basic and acidic residues" evidence="1">
    <location>
        <begin position="52"/>
        <end position="70"/>
    </location>
</feature>
<feature type="compositionally biased region" description="Basic and acidic residues" evidence="1">
    <location>
        <begin position="113"/>
        <end position="151"/>
    </location>
</feature>
<reference evidence="2 3" key="1">
    <citation type="journal article" date="2016" name="Sci. Rep.">
        <title>Insights into Adaptations to a Near-Obligate Nematode Endoparasitic Lifestyle from the Finished Genome of Drechmeria coniospora.</title>
        <authorList>
            <person name="Zhang L."/>
            <person name="Zhou Z."/>
            <person name="Guo Q."/>
            <person name="Fokkens L."/>
            <person name="Miskei M."/>
            <person name="Pocsi I."/>
            <person name="Zhang W."/>
            <person name="Chen M."/>
            <person name="Wang L."/>
            <person name="Sun Y."/>
            <person name="Donzelli B.G."/>
            <person name="Gibson D.M."/>
            <person name="Nelson D.R."/>
            <person name="Luo J.G."/>
            <person name="Rep M."/>
            <person name="Liu H."/>
            <person name="Yang S."/>
            <person name="Wang J."/>
            <person name="Krasnoff S.B."/>
            <person name="Xu Y."/>
            <person name="Molnar I."/>
            <person name="Lin M."/>
        </authorList>
    </citation>
    <scope>NUCLEOTIDE SEQUENCE [LARGE SCALE GENOMIC DNA]</scope>
    <source>
        <strain evidence="2 3">ARSEF 6962</strain>
    </source>
</reference>
<accession>A0A151GLH8</accession>
<protein>
    <submittedName>
        <fullName evidence="2">Uncharacterized protein</fullName>
    </submittedName>
</protein>
<evidence type="ECO:0000313" key="2">
    <source>
        <dbReference type="EMBL" id="KYK57946.1"/>
    </source>
</evidence>
<dbReference type="AlphaFoldDB" id="A0A151GLH8"/>
<dbReference type="InParanoid" id="A0A151GLH8"/>